<organism evidence="1 2">
    <name type="scientific">Aneurinibacillus aneurinilyticus ATCC 12856</name>
    <dbReference type="NCBI Taxonomy" id="649747"/>
    <lineage>
        <taxon>Bacteria</taxon>
        <taxon>Bacillati</taxon>
        <taxon>Bacillota</taxon>
        <taxon>Bacilli</taxon>
        <taxon>Bacillales</taxon>
        <taxon>Paenibacillaceae</taxon>
        <taxon>Aneurinibacillus group</taxon>
        <taxon>Aneurinibacillus</taxon>
    </lineage>
</organism>
<proteinExistence type="predicted"/>
<accession>U1WS19</accession>
<name>U1WS19_ANEAE</name>
<protein>
    <submittedName>
        <fullName evidence="1">Uncharacterized protein</fullName>
    </submittedName>
</protein>
<gene>
    <name evidence="1" type="ORF">HMPREF0083_05667</name>
</gene>
<evidence type="ECO:0000313" key="1">
    <source>
        <dbReference type="EMBL" id="ERI05450.1"/>
    </source>
</evidence>
<keyword evidence="2" id="KW-1185">Reference proteome</keyword>
<dbReference type="EMBL" id="AWSJ01000357">
    <property type="protein sequence ID" value="ERI05450.1"/>
    <property type="molecule type" value="Genomic_DNA"/>
</dbReference>
<evidence type="ECO:0000313" key="2">
    <source>
        <dbReference type="Proteomes" id="UP000016511"/>
    </source>
</evidence>
<sequence>MYMEKILEKCPPRILYTSDLISRHIFVVGSKEKARWLFFCRSAGYSQPPLFSEFPPSNHATLLKYQM</sequence>
<reference evidence="1 2" key="1">
    <citation type="submission" date="2013-08" db="EMBL/GenBank/DDBJ databases">
        <authorList>
            <person name="Weinstock G."/>
            <person name="Sodergren E."/>
            <person name="Wylie T."/>
            <person name="Fulton L."/>
            <person name="Fulton R."/>
            <person name="Fronick C."/>
            <person name="O'Laughlin M."/>
            <person name="Godfrey J."/>
            <person name="Miner T."/>
            <person name="Herter B."/>
            <person name="Appelbaum E."/>
            <person name="Cordes M."/>
            <person name="Lek S."/>
            <person name="Wollam A."/>
            <person name="Pepin K.H."/>
            <person name="Palsikar V.B."/>
            <person name="Mitreva M."/>
            <person name="Wilson R.K."/>
        </authorList>
    </citation>
    <scope>NUCLEOTIDE SEQUENCE [LARGE SCALE GENOMIC DNA]</scope>
    <source>
        <strain evidence="1 2">ATCC 12856</strain>
    </source>
</reference>
<comment type="caution">
    <text evidence="1">The sequence shown here is derived from an EMBL/GenBank/DDBJ whole genome shotgun (WGS) entry which is preliminary data.</text>
</comment>
<dbReference type="HOGENOM" id="CLU_2803086_0_0_9"/>
<dbReference type="AlphaFoldDB" id="U1WS19"/>
<dbReference type="Proteomes" id="UP000016511">
    <property type="component" value="Unassembled WGS sequence"/>
</dbReference>